<organism evidence="4 5">
    <name type="scientific">Microthlaspi erraticum</name>
    <dbReference type="NCBI Taxonomy" id="1685480"/>
    <lineage>
        <taxon>Eukaryota</taxon>
        <taxon>Viridiplantae</taxon>
        <taxon>Streptophyta</taxon>
        <taxon>Embryophyta</taxon>
        <taxon>Tracheophyta</taxon>
        <taxon>Spermatophyta</taxon>
        <taxon>Magnoliopsida</taxon>
        <taxon>eudicotyledons</taxon>
        <taxon>Gunneridae</taxon>
        <taxon>Pentapetalae</taxon>
        <taxon>rosids</taxon>
        <taxon>malvids</taxon>
        <taxon>Brassicales</taxon>
        <taxon>Brassicaceae</taxon>
        <taxon>Coluteocarpeae</taxon>
        <taxon>Microthlaspi</taxon>
    </lineage>
</organism>
<accession>A0A6D2L315</accession>
<comment type="caution">
    <text evidence="4">The sequence shown here is derived from an EMBL/GenBank/DDBJ whole genome shotgun (WGS) entry which is preliminary data.</text>
</comment>
<keyword evidence="2" id="KW-0677">Repeat</keyword>
<feature type="domain" description="Gnk2-homologous" evidence="3">
    <location>
        <begin position="6"/>
        <end position="108"/>
    </location>
</feature>
<keyword evidence="5" id="KW-1185">Reference proteome</keyword>
<sequence>MSQPQYMTTYCNKLSENFTQNSSYKSNLETLLSSLRDRSSLGTYSNATSGVSPDTVHGMFLCRGDITKTSCSDCVKTATLEIAKNCTYQKEAIVYYEECMVRYSDVSFLTFVNSGPSVAVHSTVTFTSLLFAFRVVLSDKVEELIVLTTRSKSSLSSPTPYYVKNRNQVNQLESYPLDVIVQCSPDLDPVNCGVCLRLAVQQMTVCCNNARWAQIFLPKCLLKYDTTGSQIGSSSMNVIKGEHNTNGLDGFNF</sequence>
<dbReference type="Proteomes" id="UP000467841">
    <property type="component" value="Unassembled WGS sequence"/>
</dbReference>
<evidence type="ECO:0000259" key="3">
    <source>
        <dbReference type="PROSITE" id="PS51473"/>
    </source>
</evidence>
<gene>
    <name evidence="4" type="ORF">MERR_LOCUS41135</name>
</gene>
<dbReference type="InterPro" id="IPR002902">
    <property type="entry name" value="GNK2"/>
</dbReference>
<evidence type="ECO:0000256" key="2">
    <source>
        <dbReference type="ARBA" id="ARBA00022737"/>
    </source>
</evidence>
<dbReference type="Gene3D" id="3.30.430.20">
    <property type="entry name" value="Gnk2 domain, C-X8-C-X2-C motif"/>
    <property type="match status" value="2"/>
</dbReference>
<dbReference type="FunFam" id="3.30.430.20:FF:000003">
    <property type="entry name" value="Cysteine-rich RLK (RECEPTOR-like protein kinase) 10"/>
    <property type="match status" value="1"/>
</dbReference>
<feature type="domain" description="Gnk2-homologous" evidence="3">
    <location>
        <begin position="114"/>
        <end position="229"/>
    </location>
</feature>
<proteinExistence type="predicted"/>
<protein>
    <recommendedName>
        <fullName evidence="3">Gnk2-homologous domain-containing protein</fullName>
    </recommendedName>
</protein>
<name>A0A6D2L315_9BRAS</name>
<dbReference type="PANTHER" id="PTHR32099:SF29">
    <property type="entry name" value="CYSTEINE-RICH REPEAT SECRETORY PROTEIN 8"/>
    <property type="match status" value="1"/>
</dbReference>
<dbReference type="Pfam" id="PF01657">
    <property type="entry name" value="Stress-antifung"/>
    <property type="match status" value="2"/>
</dbReference>
<reference evidence="4" key="1">
    <citation type="submission" date="2020-01" db="EMBL/GenBank/DDBJ databases">
        <authorList>
            <person name="Mishra B."/>
        </authorList>
    </citation>
    <scope>NUCLEOTIDE SEQUENCE [LARGE SCALE GENOMIC DNA]</scope>
</reference>
<dbReference type="PROSITE" id="PS51473">
    <property type="entry name" value="GNK2"/>
    <property type="match status" value="2"/>
</dbReference>
<dbReference type="EMBL" id="CACVBM020001551">
    <property type="protein sequence ID" value="CAA7053899.1"/>
    <property type="molecule type" value="Genomic_DNA"/>
</dbReference>
<keyword evidence="1" id="KW-0732">Signal</keyword>
<evidence type="ECO:0000313" key="5">
    <source>
        <dbReference type="Proteomes" id="UP000467841"/>
    </source>
</evidence>
<evidence type="ECO:0000313" key="4">
    <source>
        <dbReference type="EMBL" id="CAA7053899.1"/>
    </source>
</evidence>
<dbReference type="CDD" id="cd23509">
    <property type="entry name" value="Gnk2-like"/>
    <property type="match status" value="2"/>
</dbReference>
<dbReference type="InterPro" id="IPR038408">
    <property type="entry name" value="GNK2_sf"/>
</dbReference>
<dbReference type="OrthoDB" id="688481at2759"/>
<evidence type="ECO:0000256" key="1">
    <source>
        <dbReference type="ARBA" id="ARBA00022729"/>
    </source>
</evidence>
<dbReference type="PANTHER" id="PTHR32099">
    <property type="entry name" value="CYSTEINE-RICH REPEAT SECRETORY PROTEIN"/>
    <property type="match status" value="1"/>
</dbReference>
<dbReference type="AlphaFoldDB" id="A0A6D2L315"/>